<keyword evidence="9" id="KW-1185">Reference proteome</keyword>
<evidence type="ECO:0000256" key="6">
    <source>
        <dbReference type="SAM" id="Phobius"/>
    </source>
</evidence>
<dbReference type="PANTHER" id="PTHR22550">
    <property type="entry name" value="SPORE GERMINATION PROTEIN"/>
    <property type="match status" value="1"/>
</dbReference>
<dbReference type="Pfam" id="PF07584">
    <property type="entry name" value="BatA"/>
    <property type="match status" value="1"/>
</dbReference>
<evidence type="ECO:0000259" key="7">
    <source>
        <dbReference type="PROSITE" id="PS50234"/>
    </source>
</evidence>
<feature type="domain" description="VWFA" evidence="7">
    <location>
        <begin position="90"/>
        <end position="292"/>
    </location>
</feature>
<evidence type="ECO:0000256" key="5">
    <source>
        <dbReference type="SAM" id="MobiDB-lite"/>
    </source>
</evidence>
<feature type="compositionally biased region" description="Basic and acidic residues" evidence="5">
    <location>
        <begin position="583"/>
        <end position="595"/>
    </location>
</feature>
<dbReference type="RefSeq" id="WP_078813902.1">
    <property type="nucleotide sequence ID" value="NZ_FUYE01000008.1"/>
</dbReference>
<dbReference type="Proteomes" id="UP000190774">
    <property type="component" value="Unassembled WGS sequence"/>
</dbReference>
<proteinExistence type="predicted"/>
<dbReference type="PROSITE" id="PS50234">
    <property type="entry name" value="VWFA"/>
    <property type="match status" value="1"/>
</dbReference>
<feature type="compositionally biased region" description="Basic and acidic residues" evidence="5">
    <location>
        <begin position="615"/>
        <end position="646"/>
    </location>
</feature>
<reference evidence="9" key="1">
    <citation type="submission" date="2017-02" db="EMBL/GenBank/DDBJ databases">
        <authorList>
            <person name="Varghese N."/>
            <person name="Submissions S."/>
        </authorList>
    </citation>
    <scope>NUCLEOTIDE SEQUENCE [LARGE SCALE GENOMIC DNA]</scope>
    <source>
        <strain evidence="9">ATCC 700200</strain>
    </source>
</reference>
<dbReference type="InterPro" id="IPR024163">
    <property type="entry name" value="Aerotolerance_reg_N"/>
</dbReference>
<dbReference type="Gene3D" id="3.40.50.410">
    <property type="entry name" value="von Willebrand factor, type A domain"/>
    <property type="match status" value="1"/>
</dbReference>
<dbReference type="AlphaFoldDB" id="A0A1T4YAI1"/>
<evidence type="ECO:0000313" key="8">
    <source>
        <dbReference type="EMBL" id="SKA98285.1"/>
    </source>
</evidence>
<dbReference type="Pfam" id="PF13519">
    <property type="entry name" value="VWA_2"/>
    <property type="match status" value="1"/>
</dbReference>
<evidence type="ECO:0000313" key="9">
    <source>
        <dbReference type="Proteomes" id="UP000190774"/>
    </source>
</evidence>
<dbReference type="Gene3D" id="1.25.40.10">
    <property type="entry name" value="Tetratricopeptide repeat domain"/>
    <property type="match status" value="1"/>
</dbReference>
<evidence type="ECO:0000256" key="2">
    <source>
        <dbReference type="ARBA" id="ARBA00022692"/>
    </source>
</evidence>
<dbReference type="InterPro" id="IPR050768">
    <property type="entry name" value="UPF0353/GerABKA_families"/>
</dbReference>
<organism evidence="8 9">
    <name type="scientific">Prosthecobacter debontii</name>
    <dbReference type="NCBI Taxonomy" id="48467"/>
    <lineage>
        <taxon>Bacteria</taxon>
        <taxon>Pseudomonadati</taxon>
        <taxon>Verrucomicrobiota</taxon>
        <taxon>Verrucomicrobiia</taxon>
        <taxon>Verrucomicrobiales</taxon>
        <taxon>Verrucomicrobiaceae</taxon>
        <taxon>Prosthecobacter</taxon>
    </lineage>
</organism>
<evidence type="ECO:0000256" key="3">
    <source>
        <dbReference type="ARBA" id="ARBA00022989"/>
    </source>
</evidence>
<feature type="transmembrane region" description="Helical" evidence="6">
    <location>
        <begin position="53"/>
        <end position="73"/>
    </location>
</feature>
<dbReference type="InterPro" id="IPR011990">
    <property type="entry name" value="TPR-like_helical_dom_sf"/>
</dbReference>
<name>A0A1T4YAI1_9BACT</name>
<dbReference type="SMART" id="SM00327">
    <property type="entry name" value="VWA"/>
    <property type="match status" value="1"/>
</dbReference>
<keyword evidence="4 6" id="KW-0472">Membrane</keyword>
<keyword evidence="1" id="KW-1003">Cell membrane</keyword>
<dbReference type="SUPFAM" id="SSF53300">
    <property type="entry name" value="vWA-like"/>
    <property type="match status" value="1"/>
</dbReference>
<dbReference type="STRING" id="48467.SAMN02745166_02718"/>
<keyword evidence="3 6" id="KW-1133">Transmembrane helix</keyword>
<keyword evidence="2 6" id="KW-0812">Transmembrane</keyword>
<dbReference type="InterPro" id="IPR002035">
    <property type="entry name" value="VWF_A"/>
</dbReference>
<evidence type="ECO:0000256" key="4">
    <source>
        <dbReference type="ARBA" id="ARBA00023136"/>
    </source>
</evidence>
<dbReference type="SUPFAM" id="SSF48452">
    <property type="entry name" value="TPR-like"/>
    <property type="match status" value="1"/>
</dbReference>
<dbReference type="EMBL" id="FUYE01000008">
    <property type="protein sequence ID" value="SKA98285.1"/>
    <property type="molecule type" value="Genomic_DNA"/>
</dbReference>
<gene>
    <name evidence="8" type="ORF">SAMN02745166_02718</name>
</gene>
<dbReference type="InterPro" id="IPR036465">
    <property type="entry name" value="vWFA_dom_sf"/>
</dbReference>
<feature type="compositionally biased region" description="Low complexity" evidence="5">
    <location>
        <begin position="508"/>
        <end position="518"/>
    </location>
</feature>
<feature type="compositionally biased region" description="Acidic residues" evidence="5">
    <location>
        <begin position="534"/>
        <end position="544"/>
    </location>
</feature>
<dbReference type="PANTHER" id="PTHR22550:SF5">
    <property type="entry name" value="LEUCINE ZIPPER PROTEIN 4"/>
    <property type="match status" value="1"/>
</dbReference>
<feature type="compositionally biased region" description="Basic and acidic residues" evidence="5">
    <location>
        <begin position="551"/>
        <end position="571"/>
    </location>
</feature>
<dbReference type="OrthoDB" id="9807628at2"/>
<sequence length="646" mass="71423">MTFASPHLLYLLLALPILIGLRWWSGQRAQSIVSGMTAPRLREQLVTRLPSGQAWGIFVLQLLALTCFIITIAQPRWGEDKTVQMESGRNVIIAIDTSRSMLSNDITPDRLTRARLAAQDLLATLTSDRVGLIAFAGNAYLQAPLTTDHEAVIEAIQSLDFTSVPRGGSDLGKALKLAMETFEKSPARNHGLILFSDGGEPNEQIRELAQQATKKNILVLTVGVGTDAGSLIPDPDPERQGDYIRDRQGNVVKTKLESTVLQEIATTTRGRYLKLGSQPLAASVVRELLSALQAQTNEAKQLVKPIERFQWPLSMGVLLLMTAWFIRSSPRARRMAPALALLSLGLSEPNASAAGFDWNHKIASIFSSQEADPEKAEEALKNGNHKLAADLFGKLLDDHPADTVRYRYAQALGYSSHQIKDYDRSVGAFSDALESPEAEVQEQAHQGLAHSLYDQGDRVLAKQPKFTLKAWRDSVKHFDAALKLDPENKELEENRDFVKKRLEELQKQMDQQEQQGNKGQKGDKQKGQKGEKGEEGDEEGEDGDPNGQGKGNKDRSRKESLGKQKGEKEEKEDLPEGQIQAGDEGKQDEPGEGKEQAQMAEEGEETNDATGFSRNEARAFLRTYADDHKKAQLVRPRDPAPNGKDW</sequence>
<evidence type="ECO:0000256" key="1">
    <source>
        <dbReference type="ARBA" id="ARBA00022475"/>
    </source>
</evidence>
<feature type="region of interest" description="Disordered" evidence="5">
    <location>
        <begin position="507"/>
        <end position="646"/>
    </location>
</feature>
<accession>A0A1T4YAI1</accession>
<protein>
    <submittedName>
        <fullName evidence="8">Ca-activated chloride channel family protein</fullName>
    </submittedName>
</protein>
<feature type="compositionally biased region" description="Basic and acidic residues" evidence="5">
    <location>
        <begin position="520"/>
        <end position="533"/>
    </location>
</feature>